<keyword evidence="3 5" id="KW-1133">Transmembrane helix</keyword>
<feature type="transmembrane region" description="Helical" evidence="5">
    <location>
        <begin position="99"/>
        <end position="117"/>
    </location>
</feature>
<gene>
    <name evidence="8" type="ORF">JOF53_008171</name>
</gene>
<evidence type="ECO:0000259" key="6">
    <source>
        <dbReference type="PROSITE" id="PS50893"/>
    </source>
</evidence>
<dbReference type="Pfam" id="PF00005">
    <property type="entry name" value="ABC_tran"/>
    <property type="match status" value="1"/>
</dbReference>
<proteinExistence type="predicted"/>
<feature type="transmembrane region" description="Helical" evidence="5">
    <location>
        <begin position="209"/>
        <end position="231"/>
    </location>
</feature>
<evidence type="ECO:0000256" key="2">
    <source>
        <dbReference type="ARBA" id="ARBA00022692"/>
    </source>
</evidence>
<keyword evidence="9" id="KW-1185">Reference proteome</keyword>
<sequence>MPVLIGVVIDQAVATGASGAFVVWLGVLFADFILLSLSYRFAARLSEGAALQAAHRVRLRITEKVLDPRGGGEGGRLSGELAAVATGDAQRFGAVNRGLPGGLAAVAALVVGAVALLRISWTLGLLVLVATPLLLWASHLLSVPLERRSHAEQEQAALASGVAADLVAGLRVLKGMGAEGTATRRYGEVSEASRVAAVRAARAQAWLEGAISALTGVFLAVVTLVAARLALAGDITVGELVTAVGLAQFLLWPLTLFSWVSTTLAQGRSSADRIVELLNIAPPRTGGDTPLPQPVLGEVLVAPGVHARAGELLGVLAPDPAEAAALVRTFRDLAVTVDGVDLAHVDCTSARATVLVAAHDAELFDGTVAENVTGPARAGALTAAGVHELAAALPDGLDTQLGEGGRALSGGQRQRVALARALARQAPVLVLHDPATAVDAVTEARLASALKEFRRGRTTVLIASSPALLAAADRVVLLHEGAVAATGTHTELMTTQPLYRDTVRA</sequence>
<dbReference type="InterPro" id="IPR027417">
    <property type="entry name" value="P-loop_NTPase"/>
</dbReference>
<dbReference type="Gene3D" id="1.20.1560.10">
    <property type="entry name" value="ABC transporter type 1, transmembrane domain"/>
    <property type="match status" value="1"/>
</dbReference>
<evidence type="ECO:0000256" key="3">
    <source>
        <dbReference type="ARBA" id="ARBA00022989"/>
    </source>
</evidence>
<dbReference type="PROSITE" id="PS00211">
    <property type="entry name" value="ABC_TRANSPORTER_1"/>
    <property type="match status" value="1"/>
</dbReference>
<accession>A0ABS5ARV3</accession>
<dbReference type="Gene3D" id="3.40.50.300">
    <property type="entry name" value="P-loop containing nucleotide triphosphate hydrolases"/>
    <property type="match status" value="1"/>
</dbReference>
<dbReference type="PANTHER" id="PTHR43394:SF1">
    <property type="entry name" value="ATP-BINDING CASSETTE SUB-FAMILY B MEMBER 10, MITOCHONDRIAL"/>
    <property type="match status" value="1"/>
</dbReference>
<name>A0ABS5ARV3_9PSEU</name>
<dbReference type="InterPro" id="IPR017871">
    <property type="entry name" value="ABC_transporter-like_CS"/>
</dbReference>
<evidence type="ECO:0000259" key="7">
    <source>
        <dbReference type="PROSITE" id="PS50929"/>
    </source>
</evidence>
<dbReference type="Proteomes" id="UP001519363">
    <property type="component" value="Unassembled WGS sequence"/>
</dbReference>
<evidence type="ECO:0000256" key="5">
    <source>
        <dbReference type="SAM" id="Phobius"/>
    </source>
</evidence>
<keyword evidence="8" id="KW-0067">ATP-binding</keyword>
<dbReference type="SUPFAM" id="SSF90123">
    <property type="entry name" value="ABC transporter transmembrane region"/>
    <property type="match status" value="1"/>
</dbReference>
<keyword evidence="4 5" id="KW-0472">Membrane</keyword>
<protein>
    <submittedName>
        <fullName evidence="8">ABC transport system ATP-binding protein</fullName>
    </submittedName>
</protein>
<evidence type="ECO:0000256" key="4">
    <source>
        <dbReference type="ARBA" id="ARBA00023136"/>
    </source>
</evidence>
<feature type="transmembrane region" description="Helical" evidence="5">
    <location>
        <begin position="123"/>
        <end position="143"/>
    </location>
</feature>
<evidence type="ECO:0000256" key="1">
    <source>
        <dbReference type="ARBA" id="ARBA00004651"/>
    </source>
</evidence>
<dbReference type="InterPro" id="IPR039421">
    <property type="entry name" value="Type_1_exporter"/>
</dbReference>
<feature type="transmembrane region" description="Helical" evidence="5">
    <location>
        <begin position="12"/>
        <end position="35"/>
    </location>
</feature>
<dbReference type="SUPFAM" id="SSF52540">
    <property type="entry name" value="P-loop containing nucleoside triphosphate hydrolases"/>
    <property type="match status" value="1"/>
</dbReference>
<keyword evidence="8" id="KW-0547">Nucleotide-binding</keyword>
<dbReference type="InterPro" id="IPR003439">
    <property type="entry name" value="ABC_transporter-like_ATP-bd"/>
</dbReference>
<keyword evidence="2 5" id="KW-0812">Transmembrane</keyword>
<evidence type="ECO:0000313" key="9">
    <source>
        <dbReference type="Proteomes" id="UP001519363"/>
    </source>
</evidence>
<feature type="domain" description="ABC transmembrane type-1" evidence="7">
    <location>
        <begin position="1"/>
        <end position="266"/>
    </location>
</feature>
<dbReference type="GO" id="GO:0005524">
    <property type="term" value="F:ATP binding"/>
    <property type="evidence" value="ECO:0007669"/>
    <property type="project" value="UniProtKB-KW"/>
</dbReference>
<dbReference type="EMBL" id="JAGIOO010000001">
    <property type="protein sequence ID" value="MBP2479299.1"/>
    <property type="molecule type" value="Genomic_DNA"/>
</dbReference>
<feature type="domain" description="ABC transporter" evidence="6">
    <location>
        <begin position="275"/>
        <end position="505"/>
    </location>
</feature>
<dbReference type="PANTHER" id="PTHR43394">
    <property type="entry name" value="ATP-DEPENDENT PERMEASE MDL1, MITOCHONDRIAL"/>
    <property type="match status" value="1"/>
</dbReference>
<feature type="transmembrane region" description="Helical" evidence="5">
    <location>
        <begin position="237"/>
        <end position="260"/>
    </location>
</feature>
<comment type="caution">
    <text evidence="8">The sequence shown here is derived from an EMBL/GenBank/DDBJ whole genome shotgun (WGS) entry which is preliminary data.</text>
</comment>
<dbReference type="PROSITE" id="PS50893">
    <property type="entry name" value="ABC_TRANSPORTER_2"/>
    <property type="match status" value="1"/>
</dbReference>
<dbReference type="PROSITE" id="PS50929">
    <property type="entry name" value="ABC_TM1F"/>
    <property type="match status" value="1"/>
</dbReference>
<reference evidence="8 9" key="1">
    <citation type="submission" date="2021-03" db="EMBL/GenBank/DDBJ databases">
        <title>Sequencing the genomes of 1000 actinobacteria strains.</title>
        <authorList>
            <person name="Klenk H.-P."/>
        </authorList>
    </citation>
    <scope>NUCLEOTIDE SEQUENCE [LARGE SCALE GENOMIC DNA]</scope>
    <source>
        <strain evidence="8 9">DSM 44580</strain>
    </source>
</reference>
<dbReference type="InterPro" id="IPR036640">
    <property type="entry name" value="ABC1_TM_sf"/>
</dbReference>
<comment type="subcellular location">
    <subcellularLocation>
        <location evidence="1">Cell membrane</location>
        <topology evidence="1">Multi-pass membrane protein</topology>
    </subcellularLocation>
</comment>
<dbReference type="InterPro" id="IPR011527">
    <property type="entry name" value="ABC1_TM_dom"/>
</dbReference>
<dbReference type="CDD" id="cd07346">
    <property type="entry name" value="ABC_6TM_exporters"/>
    <property type="match status" value="1"/>
</dbReference>
<dbReference type="Pfam" id="PF00664">
    <property type="entry name" value="ABC_membrane"/>
    <property type="match status" value="1"/>
</dbReference>
<evidence type="ECO:0000313" key="8">
    <source>
        <dbReference type="EMBL" id="MBP2479299.1"/>
    </source>
</evidence>
<organism evidence="8 9">
    <name type="scientific">Crossiella equi</name>
    <dbReference type="NCBI Taxonomy" id="130796"/>
    <lineage>
        <taxon>Bacteria</taxon>
        <taxon>Bacillati</taxon>
        <taxon>Actinomycetota</taxon>
        <taxon>Actinomycetes</taxon>
        <taxon>Pseudonocardiales</taxon>
        <taxon>Pseudonocardiaceae</taxon>
        <taxon>Crossiella</taxon>
    </lineage>
</organism>